<dbReference type="Proteomes" id="UP001652625">
    <property type="component" value="Chromosome 10"/>
</dbReference>
<dbReference type="GeneID" id="100208465"/>
<dbReference type="PANTHER" id="PTHR21419:SF30">
    <property type="entry name" value="IG-LIKE DOMAIN-CONTAINING PROTEIN"/>
    <property type="match status" value="1"/>
</dbReference>
<sequence length="777" mass="87584">MSITKQLLYQLLYRKIETMMQHKYNMALQHFYQAAVTNNSNNNEVSDFSEEELFTDYQGEEFEIYNSQNKNSTQRDKPYGSPKKQIIQPKPILSCRSCIFLLIFFIVLFTLVCSITYFLQLGISRMVPVTDQKVIYQMSTVQKGTNLSQVNEIKNIALPNLRSCSGFKITKVWQKDFQKLFTDSSTRLVDINKDGVDDIIMGFGTSLDSYNVDQAETCSTFYNNKYPCFGGVLSADGVTGDQLWIHYSHHSILSINCNADFDADGVADCLCSGRGGVFEAISGATGKLLWIFLDKKFRSKHGTLYMPQIIDDINNDQVADVVQIQGGDFHVISYNKTRQPSKILFFCGKTGIILKAITIPRNEESNFSPILYSTKEELRMVYGTGSENQGGHLYVIPLLDLLNDDLSKLKEVVKDSRKGFINPPILADINKDGVVDLISAGLNQNVVAINGETLEIIWIYKMTGAETYSLPGVGFFNDDDIVDFVLRKNLGSFPVYYSSNVLILNGKTGEEILSSYKTYSVVHSSPLSVSMEGYGNDLLLYWSSECHHYNINEEHFQIVNGTDIQIAYNMDSCKSRFNSSTITKLNLMDSETGFPGHELYYSNSSINNILKKSVIQTMFQNGVIAQSLSSKRKQSSKSFDVVFAVNNIQPSLVRIIRNKDLACIDDLRKKAKKGNFDNVVDIKSNKAKGIYDRGDTAVNVCLQSRYNGTLFDDFKSMQAKNFNKGTMTLYRYQVTCACEIGMKCAKVLPQHKQGWTGYMGSMGNGYFNNRKNVYINK</sequence>
<proteinExistence type="predicted"/>
<comment type="subcellular location">
    <subcellularLocation>
        <location evidence="1">Membrane</location>
        <topology evidence="1">Single-pass membrane protein</topology>
    </subcellularLocation>
</comment>
<keyword evidence="7" id="KW-1185">Reference proteome</keyword>
<dbReference type="InterPro" id="IPR055409">
    <property type="entry name" value="Beta-prop_FAM234A_B"/>
</dbReference>
<organism evidence="7 8">
    <name type="scientific">Hydra vulgaris</name>
    <name type="common">Hydra</name>
    <name type="synonym">Hydra attenuata</name>
    <dbReference type="NCBI Taxonomy" id="6087"/>
    <lineage>
        <taxon>Eukaryota</taxon>
        <taxon>Metazoa</taxon>
        <taxon>Cnidaria</taxon>
        <taxon>Hydrozoa</taxon>
        <taxon>Hydroidolina</taxon>
        <taxon>Anthoathecata</taxon>
        <taxon>Aplanulata</taxon>
        <taxon>Hydridae</taxon>
        <taxon>Hydra</taxon>
    </lineage>
</organism>
<evidence type="ECO:0000256" key="1">
    <source>
        <dbReference type="ARBA" id="ARBA00004167"/>
    </source>
</evidence>
<evidence type="ECO:0000313" key="8">
    <source>
        <dbReference type="RefSeq" id="XP_065664325.1"/>
    </source>
</evidence>
<feature type="domain" description="FAM234A/B beta-propeller" evidence="6">
    <location>
        <begin position="173"/>
        <end position="355"/>
    </location>
</feature>
<keyword evidence="4 5" id="KW-0472">Membrane</keyword>
<dbReference type="PANTHER" id="PTHR21419">
    <property type="match status" value="1"/>
</dbReference>
<evidence type="ECO:0000256" key="5">
    <source>
        <dbReference type="SAM" id="Phobius"/>
    </source>
</evidence>
<feature type="transmembrane region" description="Helical" evidence="5">
    <location>
        <begin position="98"/>
        <end position="119"/>
    </location>
</feature>
<reference evidence="8" key="1">
    <citation type="submission" date="2025-08" db="UniProtKB">
        <authorList>
            <consortium name="RefSeq"/>
        </authorList>
    </citation>
    <scope>IDENTIFICATION</scope>
</reference>
<dbReference type="RefSeq" id="XP_065664325.1">
    <property type="nucleotide sequence ID" value="XM_065808253.1"/>
</dbReference>
<protein>
    <submittedName>
        <fullName evidence="8">Uncharacterized protein LOC100208465 isoform X2</fullName>
    </submittedName>
</protein>
<keyword evidence="3 5" id="KW-1133">Transmembrane helix</keyword>
<gene>
    <name evidence="8" type="primary">LOC100208465</name>
</gene>
<keyword evidence="2 5" id="KW-0812">Transmembrane</keyword>
<dbReference type="SUPFAM" id="SSF69318">
    <property type="entry name" value="Integrin alpha N-terminal domain"/>
    <property type="match status" value="1"/>
</dbReference>
<evidence type="ECO:0000256" key="2">
    <source>
        <dbReference type="ARBA" id="ARBA00022692"/>
    </source>
</evidence>
<evidence type="ECO:0000259" key="6">
    <source>
        <dbReference type="Pfam" id="PF23727"/>
    </source>
</evidence>
<dbReference type="InterPro" id="IPR045232">
    <property type="entry name" value="FAM234"/>
</dbReference>
<evidence type="ECO:0000313" key="7">
    <source>
        <dbReference type="Proteomes" id="UP001652625"/>
    </source>
</evidence>
<dbReference type="InterPro" id="IPR028994">
    <property type="entry name" value="Integrin_alpha_N"/>
</dbReference>
<name>A0ABM4CR35_HYDVU</name>
<evidence type="ECO:0000256" key="4">
    <source>
        <dbReference type="ARBA" id="ARBA00023136"/>
    </source>
</evidence>
<evidence type="ECO:0000256" key="3">
    <source>
        <dbReference type="ARBA" id="ARBA00022989"/>
    </source>
</evidence>
<dbReference type="Pfam" id="PF23727">
    <property type="entry name" value="Beta-prop_FAM234A_B"/>
    <property type="match status" value="1"/>
</dbReference>
<accession>A0ABM4CR35</accession>